<feature type="region of interest" description="Disordered" evidence="1">
    <location>
        <begin position="115"/>
        <end position="159"/>
    </location>
</feature>
<dbReference type="Proteomes" id="UP000323000">
    <property type="component" value="Chromosome 1"/>
</dbReference>
<proteinExistence type="predicted"/>
<accession>A0A5C7IU11</accession>
<keyword evidence="3" id="KW-1185">Reference proteome</keyword>
<gene>
    <name evidence="2" type="ORF">EZV62_001416</name>
</gene>
<evidence type="ECO:0000313" key="3">
    <source>
        <dbReference type="Proteomes" id="UP000323000"/>
    </source>
</evidence>
<feature type="compositionally biased region" description="Polar residues" evidence="1">
    <location>
        <begin position="120"/>
        <end position="136"/>
    </location>
</feature>
<reference evidence="3" key="1">
    <citation type="journal article" date="2019" name="Gigascience">
        <title>De novo genome assembly of the endangered Acer yangbiense, a plant species with extremely small populations endemic to Yunnan Province, China.</title>
        <authorList>
            <person name="Yang J."/>
            <person name="Wariss H.M."/>
            <person name="Tao L."/>
            <person name="Zhang R."/>
            <person name="Yun Q."/>
            <person name="Hollingsworth P."/>
            <person name="Dao Z."/>
            <person name="Luo G."/>
            <person name="Guo H."/>
            <person name="Ma Y."/>
            <person name="Sun W."/>
        </authorList>
    </citation>
    <scope>NUCLEOTIDE SEQUENCE [LARGE SCALE GENOMIC DNA]</scope>
    <source>
        <strain evidence="3">cv. Malutang</strain>
    </source>
</reference>
<evidence type="ECO:0008006" key="4">
    <source>
        <dbReference type="Google" id="ProtNLM"/>
    </source>
</evidence>
<dbReference type="AlphaFoldDB" id="A0A5C7IU11"/>
<name>A0A5C7IU11_9ROSI</name>
<evidence type="ECO:0000313" key="2">
    <source>
        <dbReference type="EMBL" id="TXG72837.1"/>
    </source>
</evidence>
<sequence>MYDAGIPFNAVKYPSFKPFCEAVGKYGMSVKLPSYHEVRVPLLKKEVELTREAMKVHEDEWKAYGFHLAVNGIRASLKMLDDDNDRDDELVFTAEDNLTWNDVATAARVEESSYRFRSRGASSSRPMVQQQSQVRPSNRLLDEEESEEEIEGEDKGDQL</sequence>
<organism evidence="2 3">
    <name type="scientific">Acer yangbiense</name>
    <dbReference type="NCBI Taxonomy" id="1000413"/>
    <lineage>
        <taxon>Eukaryota</taxon>
        <taxon>Viridiplantae</taxon>
        <taxon>Streptophyta</taxon>
        <taxon>Embryophyta</taxon>
        <taxon>Tracheophyta</taxon>
        <taxon>Spermatophyta</taxon>
        <taxon>Magnoliopsida</taxon>
        <taxon>eudicotyledons</taxon>
        <taxon>Gunneridae</taxon>
        <taxon>Pentapetalae</taxon>
        <taxon>rosids</taxon>
        <taxon>malvids</taxon>
        <taxon>Sapindales</taxon>
        <taxon>Sapindaceae</taxon>
        <taxon>Hippocastanoideae</taxon>
        <taxon>Acereae</taxon>
        <taxon>Acer</taxon>
    </lineage>
</organism>
<evidence type="ECO:0000256" key="1">
    <source>
        <dbReference type="SAM" id="MobiDB-lite"/>
    </source>
</evidence>
<dbReference type="OrthoDB" id="2442898at2759"/>
<dbReference type="EMBL" id="VAHF01000001">
    <property type="protein sequence ID" value="TXG72837.1"/>
    <property type="molecule type" value="Genomic_DNA"/>
</dbReference>
<comment type="caution">
    <text evidence="2">The sequence shown here is derived from an EMBL/GenBank/DDBJ whole genome shotgun (WGS) entry which is preliminary data.</text>
</comment>
<protein>
    <recommendedName>
        <fullName evidence="4">DUF659 domain-containing protein</fullName>
    </recommendedName>
</protein>
<feature type="compositionally biased region" description="Acidic residues" evidence="1">
    <location>
        <begin position="142"/>
        <end position="152"/>
    </location>
</feature>